<organism evidence="1 2">
    <name type="scientific">Sulfitobacter donghicola DSW-25 = KCTC 12864 = JCM 14565</name>
    <dbReference type="NCBI Taxonomy" id="1300350"/>
    <lineage>
        <taxon>Bacteria</taxon>
        <taxon>Pseudomonadati</taxon>
        <taxon>Pseudomonadota</taxon>
        <taxon>Alphaproteobacteria</taxon>
        <taxon>Rhodobacterales</taxon>
        <taxon>Roseobacteraceae</taxon>
        <taxon>Sulfitobacter</taxon>
    </lineage>
</organism>
<dbReference type="Gene3D" id="3.40.50.2000">
    <property type="entry name" value="Glycogen Phosphorylase B"/>
    <property type="match status" value="1"/>
</dbReference>
<proteinExistence type="predicted"/>
<keyword evidence="2" id="KW-1185">Reference proteome</keyword>
<dbReference type="Proteomes" id="UP000027734">
    <property type="component" value="Unassembled WGS sequence"/>
</dbReference>
<sequence length="834" mass="92211">MGIIEDRAVNICSAVQNLVALDREASARELIEYALPAGGSRFYNTSFALSAVDSKSAKVATLIKERLDVLSKSSADRTFLNEYAQKISLLEADEFNSPVSYLDQIAQAGFEGCDVLIYADIDLNTVDGSAIWLASMAKIAACDGQVILLSKSRIKRTTVIEPLISDPNVLILTPAHFGHAGDQMALSICVEHLRSLDHALPRLRRLVLRGMAGALKVFETRQFYKRALIYLTDIYSHTDKGIEMRPGARRNVDMLARQSAGFLAQTEEIAAVLRGMTNVPVPVELLPPPVSEGLLEGAGSRLVKDVPATGPIKIGYAGKIAPQWGILDLAEWVARAQAGGLNIELVIIGDKLSGALTAAENAEFKHKIDAALARVGARRLGALDRKTTLAEMAQMDFAWCWRPAAFEEHTLELSTKMVEGVISGQRCIAFPSPINARVLGADYPFFVSNYGDFKAMLMADRVACSEGLRQVLYNRHAIPRISERLSDSLRPPKLFLNPKTVGFAGHDFKFLYPYYSQLKADGVPCYLDPWEWGAIGDEDVSRRVLAASDIIFCEWGLANAVWYADHVPDDKKLVVRMHAQEVRPTAMRFGRALGHGRVDSFVFVTEFVRDKAVELFGIDRGKTTILPNFVLDTEFLPEPKFTDCSVVRLGMVGIIPSLKRFDRALDLLELLLEQGVQASLSVKGPRPETLAYMHSGHRLKELEIYHDIYPRFEEGGLLHGHVYFEDWGNDVAQFYSGIDVILSPSDTESFHYALADGVLSGCFPVVWPWEAADRVYTPDWIVSDVVSGAARINGMLGKSSVEQQKIAASNRRLIVDRYGHRSIFKGLDTAIFDT</sequence>
<evidence type="ECO:0000313" key="2">
    <source>
        <dbReference type="Proteomes" id="UP000027734"/>
    </source>
</evidence>
<name>A0A073IQT9_9RHOB</name>
<comment type="caution">
    <text evidence="1">The sequence shown here is derived from an EMBL/GenBank/DDBJ whole genome shotgun (WGS) entry which is preliminary data.</text>
</comment>
<protein>
    <recommendedName>
        <fullName evidence="3">Glycosyl transferase family 1 domain-containing protein</fullName>
    </recommendedName>
</protein>
<reference evidence="1 2" key="1">
    <citation type="submission" date="2014-01" db="EMBL/GenBank/DDBJ databases">
        <title>Sulfitobacter donghicola JCM 14565 Genome Sequencing.</title>
        <authorList>
            <person name="Lai Q."/>
            <person name="Hong Z."/>
        </authorList>
    </citation>
    <scope>NUCLEOTIDE SEQUENCE [LARGE SCALE GENOMIC DNA]</scope>
    <source>
        <strain evidence="1 2">JCM 14565</strain>
    </source>
</reference>
<dbReference type="eggNOG" id="COG0438">
    <property type="taxonomic scope" value="Bacteria"/>
</dbReference>
<accession>A0A073IQT9</accession>
<dbReference type="AlphaFoldDB" id="A0A073IQT9"/>
<gene>
    <name evidence="1" type="ORF">DSW25_05165</name>
</gene>
<dbReference type="EMBL" id="JAMC01000018">
    <property type="protein sequence ID" value="KEJ87772.1"/>
    <property type="molecule type" value="Genomic_DNA"/>
</dbReference>
<evidence type="ECO:0008006" key="3">
    <source>
        <dbReference type="Google" id="ProtNLM"/>
    </source>
</evidence>
<evidence type="ECO:0000313" key="1">
    <source>
        <dbReference type="EMBL" id="KEJ87772.1"/>
    </source>
</evidence>
<dbReference type="SUPFAM" id="SSF53756">
    <property type="entry name" value="UDP-Glycosyltransferase/glycogen phosphorylase"/>
    <property type="match status" value="2"/>
</dbReference>
<dbReference type="STRING" id="1300350.Z948_50"/>